<feature type="coiled-coil region" evidence="1">
    <location>
        <begin position="1295"/>
        <end position="1347"/>
    </location>
</feature>
<feature type="coiled-coil region" evidence="1">
    <location>
        <begin position="334"/>
        <end position="387"/>
    </location>
</feature>
<evidence type="ECO:0000256" key="1">
    <source>
        <dbReference type="SAM" id="Coils"/>
    </source>
</evidence>
<reference evidence="3" key="1">
    <citation type="submission" date="2020-05" db="EMBL/GenBank/DDBJ databases">
        <authorList>
            <person name="Zeng H."/>
            <person name="Chan Y.K."/>
            <person name="Watt R.M."/>
        </authorList>
    </citation>
    <scope>NUCLEOTIDE SEQUENCE</scope>
    <source>
        <strain evidence="3">ATCC 700773</strain>
    </source>
</reference>
<organism evidence="3 4">
    <name type="scientific">Treponema parvum</name>
    <dbReference type="NCBI Taxonomy" id="138851"/>
    <lineage>
        <taxon>Bacteria</taxon>
        <taxon>Pseudomonadati</taxon>
        <taxon>Spirochaetota</taxon>
        <taxon>Spirochaetia</taxon>
        <taxon>Spirochaetales</taxon>
        <taxon>Treponemataceae</taxon>
        <taxon>Treponema</taxon>
    </lineage>
</organism>
<feature type="coiled-coil region" evidence="1">
    <location>
        <begin position="946"/>
        <end position="998"/>
    </location>
</feature>
<sequence length="2976" mass="338318">MKNFLNRLIASFFILIYSGAFGFAEELHRGLERGKIRLEYYLDRASLERSSEKWEESARKGIEEALGLWESENLQIKESDTKAYEKERQGAQKYFNSVAGLSYVKWLCKKLEEEQKAGTDGRLKALITAAAKERIAENRDPESAAREEEAWRTKCAQIIEEYSAEWEADNNLLYTELALQNNRFGLSEGEILEKVKNEKAQIKNRIAVESRLTAQKEGRTLLLELMYDRTSAKNAAAKEAARAVVQELSDEVTKKTEEDMNRLFQSLETQLSEQEADAVGRNQDEWLEKFKAAFNKGLSLWENAETKFLEERSEWEKNAQGVYVKSEESWLTAYRSLKEKRKEWEKNIEEKIKSAEEKLHKESRDYLAEIQKTLDEYKAVLSETSEKNGYLAQMEAEFYNKTRDMTVVAKEGIEAWGGLWSNRYRGLYSYWKTAVPQELEEILAADRNSNLKNYDIRNLNREKIDKIKSELDDWKQKIVNRSIQIYNNTVNFVINDWNRQISILNNYMIRYVKDNQYDDEGRLFTESTRFRFAYDTSDDVINQKISELKRAIYNSNNSSFFQRYYDKCCAEIDNAAATFRDRRSQFTNLNRYNEISSKLNGLLSQEKYSEIEAYMDEVCDKTILSREAHTVKSDYTSCSELISWLKECLAAKKQGEEAQKALYRLTGVAEIGGENFYNELDTEVVKAKAVLQARREEKEIADAVNEYAETTDWSRESAKQTEAKLISAKNAYNTAYDEYEKAAKTLEEFERNAAAAEREMASAMTVLREKEKAVKEAKEAYDAAMAVTLGVSREVVSLELLSLVKAFKERQAKKAAAEKKYFQNLNKAAMETEAANSIKEKNKYVTPLEEKIQGCDKLLQLELTDGKAFEKTSSITNDERILSFASELDSLYRLNVNNEKTFEIVQTKKCLEEYIEYLKKIAEFKKETVENGITGENAQNNSNGQQNQSENELKNYLRVLREALEESDSDATALTLIKDALEKTDEEFEREMESWKEGNPADMHSDLKKALQKMAYEADEKTQAVRKIILNRNKFIAELKNAFERDKEAYAQEALVYNSDEQKANNEKTKKKVEKLIFENEKSRIKSSAASYNQVVDFVFSLKKEGLTFSSGMGIKLDNYIDSYIEAESARYVLLCGDSFDQNALKERLSQLNRLYEKYGPEKNLSDQEVVEYVKLNLEMNMVQHILNRYDALKYRWYEHLIKAGFASDEYLSGSDRAQIKEILESVQNLILENYEESIDVQKELLFAEEIETLNGDADKNYAEVKSALDETLESLKSYAAQYEQFSVKDGLHTVSAKQKDLNAAQAEAAEAEKEYLKAARKVREECEKYNRKAAEIGELYKALDEKRLQKRIAQGVYDWAQSVYLENIGNAEDNDYETPKERAAAADYAYKKAEISLKVLEEVLQGKTNEDNPSEIEEEFKSYIEADKKYYRSLVLNYEANVTLNSKRQELKACEIEAQTKRLAAVRGTFFNENSENRLVYVTKNADGSYNLKLRRGEDSNAEVQREYLTQKAVTVVNHEINNEEYTKAEDDLYKWYNSMISNSGNFENVALAAMCVMANNGWLSPSPFNEEGEYITGIGDPHGIDAEVRYRRYRTEILWNTYNAVMSWGGESEIAKCILFATNSDSVFRNKIFDYQKTVLKERALDRLEDKMDDIKDDNTFLRKVFRGRFTIRNAKGKAAAAAEDKAYDLKIAQRCLKNDYFSQMAGVMVNSKNANSAKSARTAEFNVMMYGTASVPNGKVSTAILIEKIKSMTQNSKTGIQREINELAKELTEEVYTDALKALEALNASLLAKKREAYSSLQKKYIAAKTSQAEKEAEYQAKVSEECKIDEDTSKKLKALAQRASDKSLSIEQRKAASDEYDALYSKTAESAKKIEKGLLKKAKEIFGNKTVNTESLYKKLLGHYSDYINPEKRENFFVNENRVTENYYASAVTSFIRMVKEAETAKNESLLKAYTTELESSYYKLMAEKSGTVKLMKEIAKVASNEWNKAEEKLRVKYNSWKKDFLKEYKEKKSQWYDGYEKFLASKQAWIDKSYMNAAAGANEKTLNQAGVSVEETIEKAMESAKSMRAMEEIKIDAEATISEILGLTGLEKLTSAMKSLEERLNEKGMGLYKKKMLSGDTSVNLSKIQLAVNGMEKKLEASSAKLAAYQAQRTIDETIKGYMERIDSTNQGMIDWEKELALGAGYQWSPNGIRRSVVDGATVWKVTYTDQSMRMYQNYTTSSPTIELNIEGLLNLGSAQVMAVVAQAQLELSKWGEKIFGVQKEYVPDSDDERGQKRLSEAKEKIKSFKGKNFEDLSEAERQYYNEALASLYTVEGGEIYEHIGEASDGKNDAKIAKASIRNEYGSGQIGLILLDFNENQREEAKGWAEVALPLWEQKLWDGDNAPNIRIVAELATDVAGCIVSTAAPGVGAVAAAGMQVQTALIFAGLDYGLGYKSASEVGNELGKKIAMTTIETAISLGASGYVKTTNRIARIALDTGVSAANTTARTAVVNTDFSNLSFDNSSFKSSMGSWSTWQGTAAAGIGSAVGNGIEQAALGSRSYQSGTLLFSKGAGLTGSQIENLMSMSEFMGNVAKSYGEYKLTGRTTINVLDIADLGLNINGQKVHAGLLEYTIGGENFGLRLGSGGTNFSYGKLAGAFKGINTAAEIVNKHLKTDKKGMLSENKANNIYEAEKKGEETSEKELTDKEETEESSIEEMGKDGLNPEPVKDENAEKKTEGQKAVEEITGTIEQQKEDSEEQKEVEKKVQEAKKENTEERKESEANEPKNTMDMLKEFFEQNEMIRDLLEKTEKLFERKNTLGKLLIKKEKLYNLKKQKELETKYGYDNTLCYATDLFNLYILSANMTDKQIDDYFIGSEIEKFIEKPSGYTIFDKLSMSIAKSLDLDKYYNYVYPKENGRKQLFYDSEKAYYSSKYDYAIGFCYSSEESYKSGAVPCHYILYNNENKYNPGLNDYFIGKIAPLQRLPVIK</sequence>
<dbReference type="PANTHER" id="PTHR23159:SF31">
    <property type="entry name" value="CENTROSOME-ASSOCIATED PROTEIN CEP250 ISOFORM X1"/>
    <property type="match status" value="1"/>
</dbReference>
<protein>
    <submittedName>
        <fullName evidence="3">Uncharacterized protein</fullName>
    </submittedName>
</protein>
<evidence type="ECO:0000313" key="3">
    <source>
        <dbReference type="EMBL" id="QTQ10853.1"/>
    </source>
</evidence>
<name>A0A975EXV5_9SPIR</name>
<gene>
    <name evidence="3" type="ORF">HRI96_00780</name>
</gene>
<accession>A0A975EXV5</accession>
<dbReference type="RefSeq" id="WP_210117649.1">
    <property type="nucleotide sequence ID" value="NZ_CP054257.1"/>
</dbReference>
<dbReference type="Proteomes" id="UP000671995">
    <property type="component" value="Chromosome"/>
</dbReference>
<dbReference type="EMBL" id="CP054257">
    <property type="protein sequence ID" value="QTQ10853.1"/>
    <property type="molecule type" value="Genomic_DNA"/>
</dbReference>
<feature type="coiled-coil region" evidence="1">
    <location>
        <begin position="1640"/>
        <end position="1667"/>
    </location>
</feature>
<feature type="region of interest" description="Disordered" evidence="2">
    <location>
        <begin position="2676"/>
        <end position="2773"/>
    </location>
</feature>
<feature type="compositionally biased region" description="Basic and acidic residues" evidence="2">
    <location>
        <begin position="2739"/>
        <end position="2772"/>
    </location>
</feature>
<reference evidence="3" key="2">
    <citation type="journal article" date="2021" name="Microbiol. Resour. Announc.">
        <title>Complete Genome Sequences of Three Human Oral Treponema parvum Isolates.</title>
        <authorList>
            <person name="Zeng H."/>
            <person name="Watt R.M."/>
        </authorList>
    </citation>
    <scope>NUCLEOTIDE SEQUENCE</scope>
    <source>
        <strain evidence="3">ATCC 700773</strain>
    </source>
</reference>
<feature type="coiled-coil region" evidence="1">
    <location>
        <begin position="238"/>
        <end position="277"/>
    </location>
</feature>
<feature type="compositionally biased region" description="Basic and acidic residues" evidence="2">
    <location>
        <begin position="2678"/>
        <end position="2694"/>
    </location>
</feature>
<proteinExistence type="predicted"/>
<feature type="compositionally biased region" description="Basic and acidic residues" evidence="2">
    <location>
        <begin position="2714"/>
        <end position="2731"/>
    </location>
</feature>
<evidence type="ECO:0000256" key="2">
    <source>
        <dbReference type="SAM" id="MobiDB-lite"/>
    </source>
</evidence>
<evidence type="ECO:0000313" key="4">
    <source>
        <dbReference type="Proteomes" id="UP000671995"/>
    </source>
</evidence>
<dbReference type="PANTHER" id="PTHR23159">
    <property type="entry name" value="CENTROSOMAL PROTEIN 2"/>
    <property type="match status" value="1"/>
</dbReference>
<feature type="coiled-coil region" evidence="1">
    <location>
        <begin position="732"/>
        <end position="787"/>
    </location>
</feature>
<keyword evidence="1" id="KW-0175">Coiled coil</keyword>